<feature type="region of interest" description="Disordered" evidence="1">
    <location>
        <begin position="28"/>
        <end position="57"/>
    </location>
</feature>
<dbReference type="Proteomes" id="UP000755551">
    <property type="component" value="Unassembled WGS sequence"/>
</dbReference>
<proteinExistence type="predicted"/>
<protein>
    <submittedName>
        <fullName evidence="3">Uncharacterized protein</fullName>
    </submittedName>
</protein>
<gene>
    <name evidence="3" type="ORF">KTN04_05675</name>
</gene>
<feature type="compositionally biased region" description="Basic and acidic residues" evidence="1">
    <location>
        <begin position="44"/>
        <end position="54"/>
    </location>
</feature>
<accession>A0ABS6MA97</accession>
<evidence type="ECO:0000256" key="1">
    <source>
        <dbReference type="SAM" id="MobiDB-lite"/>
    </source>
</evidence>
<evidence type="ECO:0000313" key="3">
    <source>
        <dbReference type="EMBL" id="MBV0932824.1"/>
    </source>
</evidence>
<evidence type="ECO:0000256" key="2">
    <source>
        <dbReference type="SAM" id="SignalP"/>
    </source>
</evidence>
<comment type="caution">
    <text evidence="3">The sequence shown here is derived from an EMBL/GenBank/DDBJ whole genome shotgun (WGS) entry which is preliminary data.</text>
</comment>
<reference evidence="3 4" key="1">
    <citation type="submission" date="2021-06" db="EMBL/GenBank/DDBJ databases">
        <title>Bacterium isolated from marine sediment.</title>
        <authorList>
            <person name="Zhu K.-L."/>
            <person name="Du Z.-J."/>
            <person name="Liang Q.-Y."/>
        </authorList>
    </citation>
    <scope>NUCLEOTIDE SEQUENCE [LARGE SCALE GENOMIC DNA]</scope>
    <source>
        <strain evidence="3 4">A346</strain>
    </source>
</reference>
<dbReference type="EMBL" id="JAHQZT010000005">
    <property type="protein sequence ID" value="MBV0932824.1"/>
    <property type="molecule type" value="Genomic_DNA"/>
</dbReference>
<keyword evidence="2" id="KW-0732">Signal</keyword>
<name>A0ABS6MA97_9GAMM</name>
<feature type="signal peptide" evidence="2">
    <location>
        <begin position="1"/>
        <end position="19"/>
    </location>
</feature>
<sequence length="176" mass="19716">MKQVVAGLMLALATAPVWADKPAWAGKPAAPDAVFQGQEPGGQGRERSDAHENRLLPLSHRERRQLRDWVLQDHYGYRPQPGQGGVLPPGLRKKLARGGELPPGWQDKLRRGERFDDDYYRYGERLSRHYLERLGYDAEAAELILLGGRVVRVAEGRGTILDVVELTDKALELMGN</sequence>
<feature type="chain" id="PRO_5047173264" evidence="2">
    <location>
        <begin position="20"/>
        <end position="176"/>
    </location>
</feature>
<dbReference type="RefSeq" id="WP_217334244.1">
    <property type="nucleotide sequence ID" value="NZ_JAHQZT010000005.1"/>
</dbReference>
<keyword evidence="4" id="KW-1185">Reference proteome</keyword>
<organism evidence="3 4">
    <name type="scientific">Marinobacterium weihaiense</name>
    <dbReference type="NCBI Taxonomy" id="2851016"/>
    <lineage>
        <taxon>Bacteria</taxon>
        <taxon>Pseudomonadati</taxon>
        <taxon>Pseudomonadota</taxon>
        <taxon>Gammaproteobacteria</taxon>
        <taxon>Oceanospirillales</taxon>
        <taxon>Oceanospirillaceae</taxon>
        <taxon>Marinobacterium</taxon>
    </lineage>
</organism>
<evidence type="ECO:0000313" key="4">
    <source>
        <dbReference type="Proteomes" id="UP000755551"/>
    </source>
</evidence>